<keyword evidence="4" id="KW-1185">Reference proteome</keyword>
<dbReference type="AlphaFoldDB" id="A0A9Q0NC48"/>
<evidence type="ECO:0000256" key="2">
    <source>
        <dbReference type="ARBA" id="ARBA00022946"/>
    </source>
</evidence>
<reference evidence="3" key="1">
    <citation type="submission" date="2022-07" db="EMBL/GenBank/DDBJ databases">
        <authorList>
            <person name="Trinca V."/>
            <person name="Uliana J.V.C."/>
            <person name="Torres T.T."/>
            <person name="Ward R.J."/>
            <person name="Monesi N."/>
        </authorList>
    </citation>
    <scope>NUCLEOTIDE SEQUENCE</scope>
    <source>
        <strain evidence="3">HSMRA1968</strain>
        <tissue evidence="3">Whole embryos</tissue>
    </source>
</reference>
<dbReference type="InterPro" id="IPR003690">
    <property type="entry name" value="MTERF"/>
</dbReference>
<evidence type="ECO:0000313" key="3">
    <source>
        <dbReference type="EMBL" id="KAJ6647583.1"/>
    </source>
</evidence>
<proteinExistence type="inferred from homology"/>
<dbReference type="InterPro" id="IPR038538">
    <property type="entry name" value="MTERF_sf"/>
</dbReference>
<dbReference type="PANTHER" id="PTHR15437:SF6">
    <property type="entry name" value="TRANSCRIPTION TERMINATION FACTOR, MITOCHONDRIAL"/>
    <property type="match status" value="1"/>
</dbReference>
<protein>
    <submittedName>
        <fullName evidence="3">Transcription termination factor, mitochondrial</fullName>
    </submittedName>
</protein>
<dbReference type="GO" id="GO:0006393">
    <property type="term" value="P:termination of mitochondrial transcription"/>
    <property type="evidence" value="ECO:0007669"/>
    <property type="project" value="TreeGrafter"/>
</dbReference>
<organism evidence="3 4">
    <name type="scientific">Pseudolycoriella hygida</name>
    <dbReference type="NCBI Taxonomy" id="35572"/>
    <lineage>
        <taxon>Eukaryota</taxon>
        <taxon>Metazoa</taxon>
        <taxon>Ecdysozoa</taxon>
        <taxon>Arthropoda</taxon>
        <taxon>Hexapoda</taxon>
        <taxon>Insecta</taxon>
        <taxon>Pterygota</taxon>
        <taxon>Neoptera</taxon>
        <taxon>Endopterygota</taxon>
        <taxon>Diptera</taxon>
        <taxon>Nematocera</taxon>
        <taxon>Sciaroidea</taxon>
        <taxon>Sciaridae</taxon>
        <taxon>Pseudolycoriella</taxon>
    </lineage>
</organism>
<keyword evidence="2" id="KW-0809">Transit peptide</keyword>
<comment type="caution">
    <text evidence="3">The sequence shown here is derived from an EMBL/GenBank/DDBJ whole genome shotgun (WGS) entry which is preliminary data.</text>
</comment>
<feature type="non-terminal residue" evidence="3">
    <location>
        <position position="278"/>
    </location>
</feature>
<dbReference type="Proteomes" id="UP001151699">
    <property type="component" value="Chromosome A"/>
</dbReference>
<name>A0A9Q0NC48_9DIPT</name>
<accession>A0A9Q0NC48</accession>
<dbReference type="PANTHER" id="PTHR15437">
    <property type="entry name" value="TRANSCRIPTION TERMINATION FACTOR, MITOCHONDRIAL"/>
    <property type="match status" value="1"/>
</dbReference>
<dbReference type="Gene3D" id="1.25.70.10">
    <property type="entry name" value="Transcription termination factor 3, mitochondrial"/>
    <property type="match status" value="1"/>
</dbReference>
<sequence>DAYKIGISHPELVYCSSDVSRNLELLLARAVRASVILDNPKLLTHRHEKLCLLLNILNDMKPKNISDFAPLAVEPHVVAKYVSNKLFVLDGNFESFNEKLQMMLKYIAPIDILHDLWAFQYSPALMESRLSRAKEGHLKIIKPWVIRCPEKTFIKSLQIASSEKAALGEKSMIAFLSERLNIDEEMVEAIMKKHPELITIGGARVKEVLDYLIDEAGFTEDQIVQSPLILCRLSLRTIKQRINELKLLDYRPNTFNTICRSFSGYKKFVEKLKKRKKF</sequence>
<gene>
    <name evidence="3" type="primary">mTTF_1</name>
    <name evidence="3" type="ORF">Bhyg_02806</name>
</gene>
<evidence type="ECO:0000256" key="1">
    <source>
        <dbReference type="ARBA" id="ARBA00007692"/>
    </source>
</evidence>
<dbReference type="OrthoDB" id="75923at2759"/>
<evidence type="ECO:0000313" key="4">
    <source>
        <dbReference type="Proteomes" id="UP001151699"/>
    </source>
</evidence>
<dbReference type="EMBL" id="WJQU01000001">
    <property type="protein sequence ID" value="KAJ6647583.1"/>
    <property type="molecule type" value="Genomic_DNA"/>
</dbReference>
<dbReference type="GO" id="GO:0003676">
    <property type="term" value="F:nucleic acid binding"/>
    <property type="evidence" value="ECO:0007669"/>
    <property type="project" value="InterPro"/>
</dbReference>
<dbReference type="GO" id="GO:0005759">
    <property type="term" value="C:mitochondrial matrix"/>
    <property type="evidence" value="ECO:0007669"/>
    <property type="project" value="TreeGrafter"/>
</dbReference>
<comment type="similarity">
    <text evidence="1">Belongs to the mTERF family.</text>
</comment>